<evidence type="ECO:0000259" key="5">
    <source>
        <dbReference type="PROSITE" id="PS50977"/>
    </source>
</evidence>
<dbReference type="GO" id="GO:0003700">
    <property type="term" value="F:DNA-binding transcription factor activity"/>
    <property type="evidence" value="ECO:0007669"/>
    <property type="project" value="TreeGrafter"/>
</dbReference>
<dbReference type="PANTHER" id="PTHR30055">
    <property type="entry name" value="HTH-TYPE TRANSCRIPTIONAL REGULATOR RUTR"/>
    <property type="match status" value="1"/>
</dbReference>
<evidence type="ECO:0000313" key="7">
    <source>
        <dbReference type="Proteomes" id="UP000292235"/>
    </source>
</evidence>
<organism evidence="6 7">
    <name type="scientific">Streptomonospora litoralis</name>
    <dbReference type="NCBI Taxonomy" id="2498135"/>
    <lineage>
        <taxon>Bacteria</taxon>
        <taxon>Bacillati</taxon>
        <taxon>Actinomycetota</taxon>
        <taxon>Actinomycetes</taxon>
        <taxon>Streptosporangiales</taxon>
        <taxon>Nocardiopsidaceae</taxon>
        <taxon>Streptomonospora</taxon>
    </lineage>
</organism>
<dbReference type="AlphaFoldDB" id="A0A4P6PVZ0"/>
<feature type="domain" description="HTH tetR-type" evidence="5">
    <location>
        <begin position="15"/>
        <end position="76"/>
    </location>
</feature>
<gene>
    <name evidence="6" type="ORF">EKD16_02145</name>
</gene>
<dbReference type="KEGG" id="strr:EKD16_02145"/>
<dbReference type="Pfam" id="PF00440">
    <property type="entry name" value="TetR_N"/>
    <property type="match status" value="1"/>
</dbReference>
<dbReference type="InterPro" id="IPR049445">
    <property type="entry name" value="TetR_SbtR-like_C"/>
</dbReference>
<dbReference type="InterPro" id="IPR036271">
    <property type="entry name" value="Tet_transcr_reg_TetR-rel_C_sf"/>
</dbReference>
<dbReference type="PROSITE" id="PS50977">
    <property type="entry name" value="HTH_TETR_2"/>
    <property type="match status" value="1"/>
</dbReference>
<dbReference type="PANTHER" id="PTHR30055:SF234">
    <property type="entry name" value="HTH-TYPE TRANSCRIPTIONAL REGULATOR BETI"/>
    <property type="match status" value="1"/>
</dbReference>
<accession>A0A4P6PVZ0</accession>
<protein>
    <submittedName>
        <fullName evidence="6">DNA-binding transcriptional repressor FabR</fullName>
    </submittedName>
</protein>
<keyword evidence="2 4" id="KW-0238">DNA-binding</keyword>
<evidence type="ECO:0000256" key="2">
    <source>
        <dbReference type="ARBA" id="ARBA00023125"/>
    </source>
</evidence>
<dbReference type="EMBL" id="CP036455">
    <property type="protein sequence ID" value="QBI52245.1"/>
    <property type="molecule type" value="Genomic_DNA"/>
</dbReference>
<dbReference type="SUPFAM" id="SSF48498">
    <property type="entry name" value="Tetracyclin repressor-like, C-terminal domain"/>
    <property type="match status" value="1"/>
</dbReference>
<dbReference type="Proteomes" id="UP000292235">
    <property type="component" value="Chromosome"/>
</dbReference>
<dbReference type="InterPro" id="IPR001647">
    <property type="entry name" value="HTH_TetR"/>
</dbReference>
<feature type="DNA-binding region" description="H-T-H motif" evidence="4">
    <location>
        <begin position="39"/>
        <end position="58"/>
    </location>
</feature>
<dbReference type="InterPro" id="IPR050109">
    <property type="entry name" value="HTH-type_TetR-like_transc_reg"/>
</dbReference>
<evidence type="ECO:0000256" key="3">
    <source>
        <dbReference type="ARBA" id="ARBA00023163"/>
    </source>
</evidence>
<name>A0A4P6PVZ0_9ACTN</name>
<dbReference type="Gene3D" id="1.10.357.10">
    <property type="entry name" value="Tetracycline Repressor, domain 2"/>
    <property type="match status" value="1"/>
</dbReference>
<keyword evidence="3" id="KW-0804">Transcription</keyword>
<keyword evidence="1" id="KW-0805">Transcription regulation</keyword>
<proteinExistence type="predicted"/>
<reference evidence="6 7" key="1">
    <citation type="submission" date="2019-02" db="EMBL/GenBank/DDBJ databases">
        <authorList>
            <person name="Khodamoradi S."/>
            <person name="Hahnke R.L."/>
            <person name="Kaempfer P."/>
            <person name="Schumann P."/>
            <person name="Rohde M."/>
            <person name="Steinert M."/>
            <person name="Luzhetskyy A."/>
            <person name="Wink J."/>
            <person name="Ruckert C."/>
        </authorList>
    </citation>
    <scope>NUCLEOTIDE SEQUENCE [LARGE SCALE GENOMIC DNA]</scope>
    <source>
        <strain evidence="6 7">M2</strain>
    </source>
</reference>
<sequence>MSGEPKGRPLRADARRNRERILQAAMAELTERPPEKQLSLDAVARRAGVGPGTLYRHFPTWEALIVTLYDQELERLCASAPDLLAELPPERALRTWMGNYADFVATKRGMGTALHGLITSDAVSSIDTRGRLTDAVGRLLDAGREAGLLRTDVSADDIVAAMSGALLSAAGEHPRDQVDRLLDLLLDGLRASPAD</sequence>
<keyword evidence="7" id="KW-1185">Reference proteome</keyword>
<dbReference type="InterPro" id="IPR009057">
    <property type="entry name" value="Homeodomain-like_sf"/>
</dbReference>
<evidence type="ECO:0000256" key="1">
    <source>
        <dbReference type="ARBA" id="ARBA00023015"/>
    </source>
</evidence>
<dbReference type="GO" id="GO:0000976">
    <property type="term" value="F:transcription cis-regulatory region binding"/>
    <property type="evidence" value="ECO:0007669"/>
    <property type="project" value="TreeGrafter"/>
</dbReference>
<dbReference type="SUPFAM" id="SSF46689">
    <property type="entry name" value="Homeodomain-like"/>
    <property type="match status" value="1"/>
</dbReference>
<evidence type="ECO:0000313" key="6">
    <source>
        <dbReference type="EMBL" id="QBI52245.1"/>
    </source>
</evidence>
<dbReference type="Pfam" id="PF21597">
    <property type="entry name" value="TetR_C_43"/>
    <property type="match status" value="1"/>
</dbReference>
<evidence type="ECO:0000256" key="4">
    <source>
        <dbReference type="PROSITE-ProRule" id="PRU00335"/>
    </source>
</evidence>
<dbReference type="RefSeq" id="WP_207391411.1">
    <property type="nucleotide sequence ID" value="NZ_CP036455.1"/>
</dbReference>